<dbReference type="Pfam" id="PF01590">
    <property type="entry name" value="GAF"/>
    <property type="match status" value="1"/>
</dbReference>
<reference evidence="3" key="1">
    <citation type="journal article" date="2010" name="Genome Biol.">
        <title>Genome sequence of the necrotrophic plant pathogen Pythium ultimum reveals original pathogenicity mechanisms and effector repertoire.</title>
        <authorList>
            <person name="Levesque C.A."/>
            <person name="Brouwer H."/>
            <person name="Cano L."/>
            <person name="Hamilton J.P."/>
            <person name="Holt C."/>
            <person name="Huitema E."/>
            <person name="Raffaele S."/>
            <person name="Robideau G.P."/>
            <person name="Thines M."/>
            <person name="Win J."/>
            <person name="Zerillo M.M."/>
            <person name="Beakes G.W."/>
            <person name="Boore J.L."/>
            <person name="Busam D."/>
            <person name="Dumas B."/>
            <person name="Ferriera S."/>
            <person name="Fuerstenberg S.I."/>
            <person name="Gachon C.M."/>
            <person name="Gaulin E."/>
            <person name="Govers F."/>
            <person name="Grenville-Briggs L."/>
            <person name="Horner N."/>
            <person name="Hostetler J."/>
            <person name="Jiang R.H."/>
            <person name="Johnson J."/>
            <person name="Krajaejun T."/>
            <person name="Lin H."/>
            <person name="Meijer H.J."/>
            <person name="Moore B."/>
            <person name="Morris P."/>
            <person name="Phuntmart V."/>
            <person name="Puiu D."/>
            <person name="Shetty J."/>
            <person name="Stajich J.E."/>
            <person name="Tripathy S."/>
            <person name="Wawra S."/>
            <person name="van West P."/>
            <person name="Whitty B.R."/>
            <person name="Coutinho P.M."/>
            <person name="Henrissat B."/>
            <person name="Martin F."/>
            <person name="Thomas P.D."/>
            <person name="Tyler B.M."/>
            <person name="De Vries R.P."/>
            <person name="Kamoun S."/>
            <person name="Yandell M."/>
            <person name="Tisserat N."/>
            <person name="Buell C.R."/>
        </authorList>
    </citation>
    <scope>NUCLEOTIDE SEQUENCE</scope>
    <source>
        <strain evidence="3">DAOM:BR144</strain>
    </source>
</reference>
<dbReference type="Gene3D" id="3.30.450.40">
    <property type="match status" value="1"/>
</dbReference>
<dbReference type="InterPro" id="IPR029016">
    <property type="entry name" value="GAF-like_dom_sf"/>
</dbReference>
<dbReference type="OMA" id="DREDSIC"/>
<name>K3W8E6_GLOUD</name>
<evidence type="ECO:0000313" key="2">
    <source>
        <dbReference type="EnsemblProtists" id="PYU1_T001237"/>
    </source>
</evidence>
<dbReference type="SUPFAM" id="SSF55781">
    <property type="entry name" value="GAF domain-like"/>
    <property type="match status" value="1"/>
</dbReference>
<reference evidence="3" key="2">
    <citation type="submission" date="2010-04" db="EMBL/GenBank/DDBJ databases">
        <authorList>
            <person name="Buell R."/>
            <person name="Hamilton J."/>
            <person name="Hostetler J."/>
        </authorList>
    </citation>
    <scope>NUCLEOTIDE SEQUENCE [LARGE SCALE GENOMIC DNA]</scope>
    <source>
        <strain evidence="3">DAOM:BR144</strain>
    </source>
</reference>
<dbReference type="Proteomes" id="UP000019132">
    <property type="component" value="Unassembled WGS sequence"/>
</dbReference>
<dbReference type="PANTHER" id="PTHR43102:SF2">
    <property type="entry name" value="GAF DOMAIN-CONTAINING PROTEIN"/>
    <property type="match status" value="1"/>
</dbReference>
<evidence type="ECO:0000313" key="3">
    <source>
        <dbReference type="Proteomes" id="UP000019132"/>
    </source>
</evidence>
<proteinExistence type="predicted"/>
<evidence type="ECO:0000259" key="1">
    <source>
        <dbReference type="Pfam" id="PF01590"/>
    </source>
</evidence>
<sequence>MATFLQDALRNSTELKKESVKIVIKHLIDEERRLSEDTTAPVVLSNTSAEKEYITALDKYFQVEEIPVEKCELANNETRAYPIQPSEDPLAQPDFPVPVDEPRRLSAIDKGNLMKISNADELNIICTLAARELDCMASLVTIVGEDSQIVLASNLDMFRMVSLPRNQTFCQHAVMDSKPLLVPHPEADVRFANIMPLKEHNIKFYCGFPIVDQTNAVVGTVCCLDTKTHDLTAAQYSSMKRLAETASKVVRIKSEETR</sequence>
<dbReference type="EnsemblProtists" id="PYU1_T001237">
    <property type="protein sequence ID" value="PYU1_T001237"/>
    <property type="gene ID" value="PYU1_G001237"/>
</dbReference>
<protein>
    <recommendedName>
        <fullName evidence="1">GAF domain-containing protein</fullName>
    </recommendedName>
</protein>
<dbReference type="HOGENOM" id="CLU_013242_0_0_1"/>
<reference evidence="2" key="3">
    <citation type="submission" date="2015-02" db="UniProtKB">
        <authorList>
            <consortium name="EnsemblProtists"/>
        </authorList>
    </citation>
    <scope>IDENTIFICATION</scope>
    <source>
        <strain evidence="2">DAOM BR144</strain>
    </source>
</reference>
<organism evidence="2 3">
    <name type="scientific">Globisporangium ultimum (strain ATCC 200006 / CBS 805.95 / DAOM BR144)</name>
    <name type="common">Pythium ultimum</name>
    <dbReference type="NCBI Taxonomy" id="431595"/>
    <lineage>
        <taxon>Eukaryota</taxon>
        <taxon>Sar</taxon>
        <taxon>Stramenopiles</taxon>
        <taxon>Oomycota</taxon>
        <taxon>Peronosporomycetes</taxon>
        <taxon>Pythiales</taxon>
        <taxon>Pythiaceae</taxon>
        <taxon>Globisporangium</taxon>
    </lineage>
</organism>
<dbReference type="eggNOG" id="ENOG502T1XY">
    <property type="taxonomic scope" value="Eukaryota"/>
</dbReference>
<dbReference type="InParanoid" id="K3W8E6"/>
<keyword evidence="3" id="KW-1185">Reference proteome</keyword>
<dbReference type="PANTHER" id="PTHR43102">
    <property type="entry name" value="SLR1143 PROTEIN"/>
    <property type="match status" value="1"/>
</dbReference>
<dbReference type="EMBL" id="GL376626">
    <property type="status" value="NOT_ANNOTATED_CDS"/>
    <property type="molecule type" value="Genomic_DNA"/>
</dbReference>
<dbReference type="InterPro" id="IPR003018">
    <property type="entry name" value="GAF"/>
</dbReference>
<dbReference type="AlphaFoldDB" id="K3W8E6"/>
<dbReference type="VEuPathDB" id="FungiDB:PYU1_G001237"/>
<feature type="domain" description="GAF" evidence="1">
    <location>
        <begin position="122"/>
        <end position="247"/>
    </location>
</feature>
<dbReference type="STRING" id="431595.K3W8E6"/>
<accession>K3W8E6</accession>